<accession>A0A511N7E8</accession>
<protein>
    <submittedName>
        <fullName evidence="1">Uncharacterized protein</fullName>
    </submittedName>
</protein>
<reference evidence="1 2" key="1">
    <citation type="submission" date="2019-07" db="EMBL/GenBank/DDBJ databases">
        <title>Whole genome shotgun sequence of Deinococcus cellulosilyticus NBRC 106333.</title>
        <authorList>
            <person name="Hosoyama A."/>
            <person name="Uohara A."/>
            <person name="Ohji S."/>
            <person name="Ichikawa N."/>
        </authorList>
    </citation>
    <scope>NUCLEOTIDE SEQUENCE [LARGE SCALE GENOMIC DNA]</scope>
    <source>
        <strain evidence="1 2">NBRC 106333</strain>
    </source>
</reference>
<proteinExistence type="predicted"/>
<comment type="caution">
    <text evidence="1">The sequence shown here is derived from an EMBL/GenBank/DDBJ whole genome shotgun (WGS) entry which is preliminary data.</text>
</comment>
<evidence type="ECO:0000313" key="1">
    <source>
        <dbReference type="EMBL" id="GEM48341.1"/>
    </source>
</evidence>
<dbReference type="EMBL" id="BJXB01000020">
    <property type="protein sequence ID" value="GEM48341.1"/>
    <property type="molecule type" value="Genomic_DNA"/>
</dbReference>
<name>A0A511N7E8_DEIC1</name>
<evidence type="ECO:0000313" key="2">
    <source>
        <dbReference type="Proteomes" id="UP000321306"/>
    </source>
</evidence>
<dbReference type="Proteomes" id="UP000321306">
    <property type="component" value="Unassembled WGS sequence"/>
</dbReference>
<gene>
    <name evidence="1" type="ORF">DC3_39760</name>
</gene>
<organism evidence="1 2">
    <name type="scientific">Deinococcus cellulosilyticus (strain DSM 18568 / NBRC 106333 / KACC 11606 / 5516J-15)</name>
    <dbReference type="NCBI Taxonomy" id="1223518"/>
    <lineage>
        <taxon>Bacteria</taxon>
        <taxon>Thermotogati</taxon>
        <taxon>Deinococcota</taxon>
        <taxon>Deinococci</taxon>
        <taxon>Deinococcales</taxon>
        <taxon>Deinococcaceae</taxon>
        <taxon>Deinococcus</taxon>
    </lineage>
</organism>
<dbReference type="AlphaFoldDB" id="A0A511N7E8"/>
<sequence>MVEGHLSVYEVLTHLGDPYPSRTWKKLLKLPAEMLPRHARKQFIMKDGRKSRMLPAIPIEDFDRLVLLLEQVNTETEVVTLRLDAESELLEVLSEAFQDFEPSQNVEVGDLRLDLYFARANVAVVLVSRRVSGQQRLLLDQRIMQAQAELECRFLKLEPDAEGFRLGQAVFELRQLLEHKEIKPTS</sequence>
<keyword evidence="2" id="KW-1185">Reference proteome</keyword>